<organism evidence="2 3">
    <name type="scientific">Crocodylus porosus</name>
    <name type="common">Saltwater crocodile</name>
    <name type="synonym">Estuarine crocodile</name>
    <dbReference type="NCBI Taxonomy" id="8502"/>
    <lineage>
        <taxon>Eukaryota</taxon>
        <taxon>Metazoa</taxon>
        <taxon>Chordata</taxon>
        <taxon>Craniata</taxon>
        <taxon>Vertebrata</taxon>
        <taxon>Euteleostomi</taxon>
        <taxon>Archelosauria</taxon>
        <taxon>Archosauria</taxon>
        <taxon>Crocodylia</taxon>
        <taxon>Longirostres</taxon>
        <taxon>Crocodylidae</taxon>
        <taxon>Crocodylus</taxon>
    </lineage>
</organism>
<feature type="region of interest" description="Disordered" evidence="1">
    <location>
        <begin position="137"/>
        <end position="172"/>
    </location>
</feature>
<evidence type="ECO:0000313" key="2">
    <source>
        <dbReference type="Ensembl" id="ENSCPRP00005018454.1"/>
    </source>
</evidence>
<feature type="region of interest" description="Disordered" evidence="1">
    <location>
        <begin position="1"/>
        <end position="44"/>
    </location>
</feature>
<dbReference type="InterPro" id="IPR052859">
    <property type="entry name" value="LRR-IQ_domain_protein"/>
</dbReference>
<reference evidence="2" key="1">
    <citation type="submission" date="2025-08" db="UniProtKB">
        <authorList>
            <consortium name="Ensembl"/>
        </authorList>
    </citation>
    <scope>IDENTIFICATION</scope>
</reference>
<dbReference type="PANTHER" id="PTHR46723">
    <property type="entry name" value="LEUCINE-RICH REPEAT AND IQ DOMAIN-CONTAINING PROTEIN 3"/>
    <property type="match status" value="1"/>
</dbReference>
<evidence type="ECO:0000313" key="3">
    <source>
        <dbReference type="Proteomes" id="UP000594220"/>
    </source>
</evidence>
<keyword evidence="3" id="KW-1185">Reference proteome</keyword>
<accession>A0A7M4F2D8</accession>
<protein>
    <submittedName>
        <fullName evidence="2">Uncharacterized protein</fullName>
    </submittedName>
</protein>
<feature type="compositionally biased region" description="Basic residues" evidence="1">
    <location>
        <begin position="141"/>
        <end position="150"/>
    </location>
</feature>
<dbReference type="PANTHER" id="PTHR46723:SF1">
    <property type="entry name" value="LEUCINE-RICH REPEAT AND IQ DOMAIN-CONTAINING PROTEIN 3"/>
    <property type="match status" value="1"/>
</dbReference>
<proteinExistence type="predicted"/>
<dbReference type="GeneTree" id="ENSGT00940000169329"/>
<dbReference type="Proteomes" id="UP000594220">
    <property type="component" value="Unplaced"/>
</dbReference>
<dbReference type="AlphaFoldDB" id="A0A7M4F2D8"/>
<dbReference type="Ensembl" id="ENSCPRT00005021596.1">
    <property type="protein sequence ID" value="ENSCPRP00005018454.1"/>
    <property type="gene ID" value="ENSCPRG00005012892.1"/>
</dbReference>
<sequence>MPAGLTTHAGSGTGGVEGRQETGKSVGPIQPADQPCDTPSPQAPQVEHPVLLQDLQQTKEVVLGNPTLQKPGVADAASECPWCRFNPLGAPQPPTAPGGRRDAPYSALKAAFIPELARNPLGWLQLLKRGSPLSPAACTLPRRRATRPRAVRSAPVNRTTNPTCVRGRAGRSRPTGLGGYLGAGRIAPASAVWPPAAPPTWRPQAPPSGCRPLAVRMRLPGCCHGNRRSPGPALPRAAPVAVESGTPAKVLIPPRGRCHGSPMLMTKILLHEVPLQRHYIRDGAKQIYSQGTPSECDSKSFMYHIIKPEQNTEDEKLTSGKQVFPMDNFKELPVLCLGREKQAVISILPTLGKKERKIKLEERRIPLRKGSLVMEKPNMEEQVENKFKLSVGRTIFYPVRAKLPLFQKQGEEIWHAVHGFHSGIHPNCQSKAVHCPVRIEKRIFAKMHGSGMLGPLYDIDTFYKESKQHDIQTRKELRVMQMKNAKDKVKRTVEGFLREKKHGAQIRCKEDDKRIQGAFQQREVRRSKYIEDVREGHAQFLEKKKQKASEYSFVQEFSTQHVALTHSFSKLDRMKKCKESVKEKERIVTECKEKVKKCKELIKSLQEQSFIWTGILRHKVNSGSKNLLLILEVLLLGWKHS</sequence>
<evidence type="ECO:0000256" key="1">
    <source>
        <dbReference type="SAM" id="MobiDB-lite"/>
    </source>
</evidence>
<reference evidence="2" key="2">
    <citation type="submission" date="2025-09" db="UniProtKB">
        <authorList>
            <consortium name="Ensembl"/>
        </authorList>
    </citation>
    <scope>IDENTIFICATION</scope>
</reference>
<name>A0A7M4F2D8_CROPO</name>